<proteinExistence type="predicted"/>
<name>A0A918YPM9_9ACTN</name>
<keyword evidence="3" id="KW-1185">Reference proteome</keyword>
<feature type="region of interest" description="Disordered" evidence="1">
    <location>
        <begin position="1"/>
        <end position="33"/>
    </location>
</feature>
<feature type="compositionally biased region" description="Polar residues" evidence="1">
    <location>
        <begin position="12"/>
        <end position="27"/>
    </location>
</feature>
<organism evidence="2 3">
    <name type="scientific">Streptomyces alanosinicus</name>
    <dbReference type="NCBI Taxonomy" id="68171"/>
    <lineage>
        <taxon>Bacteria</taxon>
        <taxon>Bacillati</taxon>
        <taxon>Actinomycetota</taxon>
        <taxon>Actinomycetes</taxon>
        <taxon>Kitasatosporales</taxon>
        <taxon>Streptomycetaceae</taxon>
        <taxon>Streptomyces</taxon>
    </lineage>
</organism>
<reference evidence="2" key="1">
    <citation type="journal article" date="2014" name="Int. J. Syst. Evol. Microbiol.">
        <title>Complete genome sequence of Corynebacterium casei LMG S-19264T (=DSM 44701T), isolated from a smear-ripened cheese.</title>
        <authorList>
            <consortium name="US DOE Joint Genome Institute (JGI-PGF)"/>
            <person name="Walter F."/>
            <person name="Albersmeier A."/>
            <person name="Kalinowski J."/>
            <person name="Ruckert C."/>
        </authorList>
    </citation>
    <scope>NUCLEOTIDE SEQUENCE</scope>
    <source>
        <strain evidence="2">JCM 4714</strain>
    </source>
</reference>
<accession>A0A918YPM9</accession>
<evidence type="ECO:0000313" key="2">
    <source>
        <dbReference type="EMBL" id="GHE09023.1"/>
    </source>
</evidence>
<reference evidence="2" key="2">
    <citation type="submission" date="2020-09" db="EMBL/GenBank/DDBJ databases">
        <authorList>
            <person name="Sun Q."/>
            <person name="Ohkuma M."/>
        </authorList>
    </citation>
    <scope>NUCLEOTIDE SEQUENCE</scope>
    <source>
        <strain evidence="2">JCM 4714</strain>
    </source>
</reference>
<protein>
    <submittedName>
        <fullName evidence="2">Uncharacterized protein</fullName>
    </submittedName>
</protein>
<evidence type="ECO:0000256" key="1">
    <source>
        <dbReference type="SAM" id="MobiDB-lite"/>
    </source>
</evidence>
<feature type="compositionally biased region" description="Acidic residues" evidence="1">
    <location>
        <begin position="1"/>
        <end position="10"/>
    </location>
</feature>
<dbReference type="EMBL" id="BMVG01000018">
    <property type="protein sequence ID" value="GHE09023.1"/>
    <property type="molecule type" value="Genomic_DNA"/>
</dbReference>
<comment type="caution">
    <text evidence="2">The sequence shown here is derived from an EMBL/GenBank/DDBJ whole genome shotgun (WGS) entry which is preliminary data.</text>
</comment>
<gene>
    <name evidence="2" type="ORF">GCM10010339_59950</name>
</gene>
<evidence type="ECO:0000313" key="3">
    <source>
        <dbReference type="Proteomes" id="UP000655443"/>
    </source>
</evidence>
<dbReference type="RefSeq" id="WP_189956741.1">
    <property type="nucleotide sequence ID" value="NZ_BMVG01000018.1"/>
</dbReference>
<dbReference type="Proteomes" id="UP000655443">
    <property type="component" value="Unassembled WGS sequence"/>
</dbReference>
<sequence>MSQDDFDDALDNQANDNKNQFDDTQNDSVDKLKELGRQHPDWRAQIVAAFKAASDFLTNQIWAKVVSFFDDLVADIGKWLDQVGQWFVDRWNDIKDWWDQTFG</sequence>
<dbReference type="AlphaFoldDB" id="A0A918YPM9"/>